<evidence type="ECO:0000256" key="1">
    <source>
        <dbReference type="ARBA" id="ARBA00006545"/>
    </source>
</evidence>
<keyword evidence="5" id="KW-1185">Reference proteome</keyword>
<dbReference type="EMBL" id="DS113515">
    <property type="protein sequence ID" value="EAY03106.1"/>
    <property type="molecule type" value="Genomic_DNA"/>
</dbReference>
<dbReference type="InterPro" id="IPR026854">
    <property type="entry name" value="VPS13_N"/>
</dbReference>
<dbReference type="eggNOG" id="KOG1809">
    <property type="taxonomic scope" value="Eukaryota"/>
</dbReference>
<evidence type="ECO:0000256" key="2">
    <source>
        <dbReference type="ARBA" id="ARBA00022448"/>
    </source>
</evidence>
<dbReference type="VEuPathDB" id="TrichDB:TVAGG3_0769100"/>
<dbReference type="GO" id="GO:0045053">
    <property type="term" value="P:protein retention in Golgi apparatus"/>
    <property type="evidence" value="ECO:0000318"/>
    <property type="project" value="GO_Central"/>
</dbReference>
<reference evidence="4" key="1">
    <citation type="submission" date="2006-10" db="EMBL/GenBank/DDBJ databases">
        <authorList>
            <person name="Amadeo P."/>
            <person name="Zhao Q."/>
            <person name="Wortman J."/>
            <person name="Fraser-Liggett C."/>
            <person name="Carlton J."/>
        </authorList>
    </citation>
    <scope>NUCLEOTIDE SEQUENCE</scope>
    <source>
        <strain evidence="4">G3</strain>
    </source>
</reference>
<feature type="domain" description="Chorein N-terminal" evidence="3">
    <location>
        <begin position="5"/>
        <end position="239"/>
    </location>
</feature>
<gene>
    <name evidence="4" type="ORF">TVAG_415400</name>
</gene>
<accession>A2EW70</accession>
<reference evidence="4" key="2">
    <citation type="journal article" date="2007" name="Science">
        <title>Draft genome sequence of the sexually transmitted pathogen Trichomonas vaginalis.</title>
        <authorList>
            <person name="Carlton J.M."/>
            <person name="Hirt R.P."/>
            <person name="Silva J.C."/>
            <person name="Delcher A.L."/>
            <person name="Schatz M."/>
            <person name="Zhao Q."/>
            <person name="Wortman J.R."/>
            <person name="Bidwell S.L."/>
            <person name="Alsmark U.C.M."/>
            <person name="Besteiro S."/>
            <person name="Sicheritz-Ponten T."/>
            <person name="Noel C.J."/>
            <person name="Dacks J.B."/>
            <person name="Foster P.G."/>
            <person name="Simillion C."/>
            <person name="Van de Peer Y."/>
            <person name="Miranda-Saavedra D."/>
            <person name="Barton G.J."/>
            <person name="Westrop G.D."/>
            <person name="Mueller S."/>
            <person name="Dessi D."/>
            <person name="Fiori P.L."/>
            <person name="Ren Q."/>
            <person name="Paulsen I."/>
            <person name="Zhang H."/>
            <person name="Bastida-Corcuera F.D."/>
            <person name="Simoes-Barbosa A."/>
            <person name="Brown M.T."/>
            <person name="Hayes R.D."/>
            <person name="Mukherjee M."/>
            <person name="Okumura C.Y."/>
            <person name="Schneider R."/>
            <person name="Smith A.J."/>
            <person name="Vanacova S."/>
            <person name="Villalvazo M."/>
            <person name="Haas B.J."/>
            <person name="Pertea M."/>
            <person name="Feldblyum T.V."/>
            <person name="Utterback T.R."/>
            <person name="Shu C.L."/>
            <person name="Osoegawa K."/>
            <person name="de Jong P.J."/>
            <person name="Hrdy I."/>
            <person name="Horvathova L."/>
            <person name="Zubacova Z."/>
            <person name="Dolezal P."/>
            <person name="Malik S.B."/>
            <person name="Logsdon J.M. Jr."/>
            <person name="Henze K."/>
            <person name="Gupta A."/>
            <person name="Wang C.C."/>
            <person name="Dunne R.L."/>
            <person name="Upcroft J.A."/>
            <person name="Upcroft P."/>
            <person name="White O."/>
            <person name="Salzberg S.L."/>
            <person name="Tang P."/>
            <person name="Chiu C.-H."/>
            <person name="Lee Y.-S."/>
            <person name="Embley T.M."/>
            <person name="Coombs G.H."/>
            <person name="Mottram J.C."/>
            <person name="Tachezy J."/>
            <person name="Fraser-Liggett C.M."/>
            <person name="Johnson P.J."/>
        </authorList>
    </citation>
    <scope>NUCLEOTIDE SEQUENCE [LARGE SCALE GENOMIC DNA]</scope>
    <source>
        <strain evidence="4">G3</strain>
    </source>
</reference>
<dbReference type="Proteomes" id="UP000001542">
    <property type="component" value="Unassembled WGS sequence"/>
</dbReference>
<organism evidence="4 5">
    <name type="scientific">Trichomonas vaginalis (strain ATCC PRA-98 / G3)</name>
    <dbReference type="NCBI Taxonomy" id="412133"/>
    <lineage>
        <taxon>Eukaryota</taxon>
        <taxon>Metamonada</taxon>
        <taxon>Parabasalia</taxon>
        <taxon>Trichomonadida</taxon>
        <taxon>Trichomonadidae</taxon>
        <taxon>Trichomonas</taxon>
    </lineage>
</organism>
<dbReference type="KEGG" id="tva:4760947"/>
<dbReference type="STRING" id="5722.A2EW70"/>
<dbReference type="Pfam" id="PF12624">
    <property type="entry name" value="VPS13_N"/>
    <property type="match status" value="1"/>
</dbReference>
<dbReference type="InParanoid" id="A2EW70"/>
<evidence type="ECO:0000313" key="4">
    <source>
        <dbReference type="EMBL" id="EAY03106.1"/>
    </source>
</evidence>
<proteinExistence type="inferred from homology"/>
<sequence>MTRLIASKVISYVLGSYIEALDSSKLELSIFGGDVAFKNLKLKSHALASNGVPVNIKNGIIQSLSAKFPWLHLGTQAVAASVKGLYILGTIDGSVLLENDMKTPTRTRSELDSLCEKENLEKKDVMTGIVGTVIDNLIIDIQDIHIRLEFKIQDKIISAGIVIPSIQVFTIDDNGNKAFISQKPKILRKKVFIQNLSVYLDTNTNPIDNQKFLSEITAQSKGNHQYILKDFTFDTIWEHNNEKSLISDNFIADIPIIDIALDRLQWYAIDQLSWQQYMFNKQRLYRGCGRPDRPARSERSAGLWWYFANNAAKVKKHPQLLDTQAALTFLKNRKQTSKFLEDYMVSTNRTAVKAEYTKLEEKFGLNVMYNMMTYSRYRIDKSKSRPISNELDISSQELRSLSSQGRNKTAGISANLIIHKIQATLNTFPGQPLVQLLVDKISCIVNMTSPILSAKASITGIGVVDIFNDSPRNLVQLIPKLDSPCMSLDFTNNSEKRQTNVKAQISSPEIIGDVPKLVFISNFFKTPKKGIYVDPADPPPKRRDSSKSEILELFEKHPFNFVDLEIDTPHIVIPFSSPIHINLDSIKVHVDPSLKREYQNKDTWYDRALLDIRNFSITFNERKVVLPFSTSVGLNLLYIPMSSIPNQIFNIDIAAIEVNFTRNQYLDVINLIKELTAPPPPLPLLDEDKKDQKQPPSRQKIIKSENGPSMLLNVNFKSLILRLFNQNDKQINEFTIGTINSCLSFIEDSIDCKFSLINVLALDIEKTTFFSFGGDHSNAIEINISKKPQENITDMTISLAEPYFLLDFTWVFMLSDFFKVPKSNKIEVVEEKTLNFLDDEKPKIERKIVIVDKKAKSDTDNKLRGTFIVKNPNVCLSIPSKKSDKIIVQLFIDRIVLDLDVQKDLQKIKVTLDDVKMMINQQNLILPFTPVVDMNFTNEKKNISVNLHDIFVNFDTQNYYFILDMLDYTLKRLNHALAITKSDNYVKSDIKSDITEKPQENIVPMIINVDVDDVKLDMIHLEKKILAFNLANLNVGILQTGIVVNINSILGKEFLSNLETDDFLEIQKFNLNLAKPMTIKFDSIYLSGKTAPLSWAIGFFTQKPPSLINSDDGLIEENQNHEQIQVENNENNENDTGFNLILDINSLNVPLVCKDGSTVCKLITDLLELNLKIEKESGLSLQVDMTNIKIDTDKYGPQNQHFLYVDENQKVTFKLAQKYYGFSSEKLNICYNMQFLNDLLSWSSGLTADLPKGEWKDSPMMIPTSSYDVCFDTLNLRLVPYEIEEDFPGVDLVFNNFSLKTPNFPTDLLLKTDKIQITDKSGYGFLTLNNLDVPIFLDLRNEPQPIKPGFDEKIREEFIGKSDGFFYGIKVTPTIESIEYDMNSKSTLELCHSLSTFTAAPPPQEKPETEEKHETAFVGLYTTVLANLKKISLIPNDGEKFGLIQLNNLNFGMEDGNIGIDFDEFLVEKNEMKIIDICEFNEFKKGVSFKLQKSDMFVTLGNLFLYLDYKFVAQFYKYIKVFPFLTYDFFPNKQVKSEVKTEEKSENNNSQIKADVMNMCVTLPIDPEKSEIMVLDLSLSFEKTSETMMALLHHLNISMGPKFGEKLYNPIVILQNIKYFQEITKENKNKTSIETQTVRVSISPIDIASIIVLQNSIMNLTSLFIEKSPISYEKPEKVEEKDNSGQILSIFTGSCWIDICSENRLRLKPMPLLRITTEPIDVEIDMSKDFINNFTLKSITVEHYDHKTHKFSKILEPTTFNYFIEFSEKTSKIKIRAVRDMNINITHKELSDLLKLLERINYCVSNKKISTDKLEQFKLYNNLGIFSKFEVGDRQIELSPLSVYISSYDVNPETPISLFYGNKQFQFTTSELNYPRFLTNNIIASYSETPTESHLLFSTPIKFHNNTRVSLLLYIHSKRNKLERALEIQPDEYCNLPCDVSPTCNMGLGLLGTVKPKYDYFSIKKLKQGNFIYKVKSKSQTSKFLISSTLDYEISVLNVEISPQVVLRNNLMHQITIQIAVEKDKEFETLELKENEEKFCTLSISNLSKLLLKLRVAENPFSKLVELPPQTKKSAIELFILENTSKIKIVADTEYDDETQAFKITFFSPTVIFNKSGFDLMLCDSSANIAAEFAPLNDDDKPSENGYCYWGTSEYFESNFSTLSAYLLLKDEWLLNKTPLQCLAAPMSEDYFIALNTSPHLFVPLHYTTEIINQTSVVTIQPYIAVENLTKFDFRLDPIESFENPTVLTTILDPIIVRKKEKIILPYSSQKLTFIYRSLNPDGSVWSSDGSLISLESPVHTTFMDNSKSMTKRNGIELEIKGDGKEFLASFKDAKVTQPLTITNYNDIPVYYKQVNCDQKIEVLPQRSTFIMLQKPFELNDIIVCIYDLEINVNLTDIEHSIKYIAKALKDDSSEYEEKEVWIHIEINDKCRKTIAVSNRPVEQPTRHCWNFSLIFDNINISLIDKMGELCVLNIHGIQLKYVQNDRFTNVSFCINSMQLDDMLVPRNYGVVLAAYPDENHHWFEARCTMFGDAPLFTAFSFISIRVQKIIMSVDLSFVSDIWNFVKPLLPSEIKDRQIKYSEKRTVSLTSSDFTAQSLKIHEVQLNFSIFSSTARVGLHPLLTEIINFVPSVSGGSIVLPELPISDFTATGDFINERIVQPYIKQVTSQALKLLFNTNMLFAIHEVTSNISRQSSKLAKGDIKAIGGATVGTVLAAGAGVTRTIANVFHTVSGQESYGNTMNSMGAGDSINHGLGSIYKNVSGNSFNVVQSAMSGAEEDGAIGAVVGFGKGIGNMVMSPLAGILDASTSILSGATKFVNDDDLVYKSIRIPRCFSSGCVEEFQKIPAMLQLMIFEGGFPKERIEILVKDISAKDERYIAITSTLVFVIRIDVTQELQPMKICDSKSAFDGQKVVVSFKNLKGVLKFIAKNEDTAKEVSSFLTSRHNELNIGEDMELH</sequence>
<protein>
    <recommendedName>
        <fullName evidence="3">Chorein N-terminal domain-containing protein</fullName>
    </recommendedName>
</protein>
<comment type="similarity">
    <text evidence="1">Belongs to the VPS13 family.</text>
</comment>
<dbReference type="PANTHER" id="PTHR16166">
    <property type="entry name" value="VACUOLAR PROTEIN SORTING-ASSOCIATED PROTEIN VPS13"/>
    <property type="match status" value="1"/>
</dbReference>
<dbReference type="VEuPathDB" id="TrichDB:TVAG_415400"/>
<name>A2EW70_TRIV3</name>
<dbReference type="InterPro" id="IPR026847">
    <property type="entry name" value="VPS13"/>
</dbReference>
<dbReference type="RefSeq" id="XP_001315329.1">
    <property type="nucleotide sequence ID" value="XM_001315294.1"/>
</dbReference>
<keyword evidence="2" id="KW-0813">Transport</keyword>
<dbReference type="PANTHER" id="PTHR16166:SF93">
    <property type="entry name" value="INTERMEMBRANE LIPID TRANSFER PROTEIN VPS13"/>
    <property type="match status" value="1"/>
</dbReference>
<dbReference type="FunCoup" id="A2EW70">
    <property type="interactions" value="368"/>
</dbReference>
<dbReference type="OrthoDB" id="428159at2759"/>
<evidence type="ECO:0000259" key="3">
    <source>
        <dbReference type="Pfam" id="PF12624"/>
    </source>
</evidence>
<dbReference type="GO" id="GO:0006623">
    <property type="term" value="P:protein targeting to vacuole"/>
    <property type="evidence" value="ECO:0000318"/>
    <property type="project" value="GO_Central"/>
</dbReference>
<evidence type="ECO:0000313" key="5">
    <source>
        <dbReference type="Proteomes" id="UP000001542"/>
    </source>
</evidence>